<dbReference type="Proteomes" id="UP000003875">
    <property type="component" value="Unassembled WGS sequence"/>
</dbReference>
<comment type="caution">
    <text evidence="1">The sequence shown here is derived from an EMBL/GenBank/DDBJ whole genome shotgun (WGS) entry which is preliminary data.</text>
</comment>
<dbReference type="AlphaFoldDB" id="C0BV89"/>
<gene>
    <name evidence="1" type="ORF">BIFPSEUDO_04333</name>
</gene>
<name>C0BV89_BIFPS</name>
<reference evidence="1 2" key="1">
    <citation type="submission" date="2009-02" db="EMBL/GenBank/DDBJ databases">
        <title>Draft genome sequence of Bifidobacterium pseudocatenulatum (DSM 20438).</title>
        <authorList>
            <person name="Sudarsanam P."/>
            <person name="Ley R."/>
            <person name="Guruge J."/>
            <person name="Turnbaugh P.J."/>
            <person name="Mahowald M."/>
            <person name="Liep D."/>
            <person name="Gordon J."/>
        </authorList>
    </citation>
    <scope>NUCLEOTIDE SEQUENCE [LARGE SCALE GENOMIC DNA]</scope>
    <source>
        <strain evidence="1 2">DSM 20438</strain>
    </source>
</reference>
<evidence type="ECO:0000313" key="1">
    <source>
        <dbReference type="EMBL" id="EEG70063.1"/>
    </source>
</evidence>
<reference evidence="1 2" key="2">
    <citation type="submission" date="2009-02" db="EMBL/GenBank/DDBJ databases">
        <authorList>
            <person name="Fulton L."/>
            <person name="Clifton S."/>
            <person name="Fulton B."/>
            <person name="Xu J."/>
            <person name="Minx P."/>
            <person name="Pepin K.H."/>
            <person name="Johnson M."/>
            <person name="Bhonagiri V."/>
            <person name="Nash W.E."/>
            <person name="Mardis E.R."/>
            <person name="Wilson R.K."/>
        </authorList>
    </citation>
    <scope>NUCLEOTIDE SEQUENCE [LARGE SCALE GENOMIC DNA]</scope>
    <source>
        <strain evidence="1 2">DSM 20438</strain>
    </source>
</reference>
<evidence type="ECO:0000313" key="2">
    <source>
        <dbReference type="Proteomes" id="UP000003875"/>
    </source>
</evidence>
<organism evidence="1 2">
    <name type="scientific">Bifidobacterium pseudocatenulatum DSM 20438 = JCM 1200 = LMG 10505</name>
    <dbReference type="NCBI Taxonomy" id="547043"/>
    <lineage>
        <taxon>Bacteria</taxon>
        <taxon>Bacillati</taxon>
        <taxon>Actinomycetota</taxon>
        <taxon>Actinomycetes</taxon>
        <taxon>Bifidobacteriales</taxon>
        <taxon>Bifidobacteriaceae</taxon>
        <taxon>Bifidobacterium</taxon>
    </lineage>
</organism>
<protein>
    <submittedName>
        <fullName evidence="1">Uncharacterized protein</fullName>
    </submittedName>
</protein>
<proteinExistence type="predicted"/>
<accession>C0BV89</accession>
<dbReference type="EMBL" id="ABXX02000006">
    <property type="protein sequence ID" value="EEG70063.1"/>
    <property type="molecule type" value="Genomic_DNA"/>
</dbReference>
<sequence>MNDPSHFGFAARPVCIDLTISIWRPHDSEKGLKNEIVRSDHKS</sequence>